<evidence type="ECO:0000256" key="1">
    <source>
        <dbReference type="ARBA" id="ARBA00009437"/>
    </source>
</evidence>
<dbReference type="Proteomes" id="UP000037046">
    <property type="component" value="Unassembled WGS sequence"/>
</dbReference>
<dbReference type="GO" id="GO:0003677">
    <property type="term" value="F:DNA binding"/>
    <property type="evidence" value="ECO:0007669"/>
    <property type="project" value="UniProtKB-KW"/>
</dbReference>
<sequence>MSIKIEMLRCFRTVADHGSLAEAAAVLGRTPSAVSMMLKQFEDHIGAPLFETARKSRLTPLGDLVLHEAGRGLSHFDRTLAAIEGLSRAERGHVRLAVTPSAAQVIMPPVLERFLRERPGVRIDLTDSDSATVQQELMAERADIGLASLPPMPGLERDLLLTDAFGLVCRADDPLVETWPAEGWTALGDAPFIANGLCQYISDPDFAPVLSAAPLMVRNTASILSLVRAGVGVTVLPELTVLPGYRDLAFLPLPGPGARRELWMATQPAQLMTPAALVLAEAIRNAHPATARRDA</sequence>
<evidence type="ECO:0000313" key="6">
    <source>
        <dbReference type="EMBL" id="KNX42128.1"/>
    </source>
</evidence>
<evidence type="ECO:0000256" key="2">
    <source>
        <dbReference type="ARBA" id="ARBA00023015"/>
    </source>
</evidence>
<dbReference type="Gene3D" id="1.10.10.10">
    <property type="entry name" value="Winged helix-like DNA-binding domain superfamily/Winged helix DNA-binding domain"/>
    <property type="match status" value="1"/>
</dbReference>
<dbReference type="RefSeq" id="WP_050662244.1">
    <property type="nucleotide sequence ID" value="NZ_CP118494.1"/>
</dbReference>
<keyword evidence="2" id="KW-0805">Transcription regulation</keyword>
<dbReference type="OrthoDB" id="3252676at2"/>
<dbReference type="InterPro" id="IPR036388">
    <property type="entry name" value="WH-like_DNA-bd_sf"/>
</dbReference>
<evidence type="ECO:0000256" key="4">
    <source>
        <dbReference type="ARBA" id="ARBA00023163"/>
    </source>
</evidence>
<dbReference type="STRING" id="74031.SAMN04488077_11350"/>
<organism evidence="6 7">
    <name type="scientific">Roseovarius tolerans</name>
    <dbReference type="NCBI Taxonomy" id="74031"/>
    <lineage>
        <taxon>Bacteria</taxon>
        <taxon>Pseudomonadati</taxon>
        <taxon>Pseudomonadota</taxon>
        <taxon>Alphaproteobacteria</taxon>
        <taxon>Rhodobacterales</taxon>
        <taxon>Roseobacteraceae</taxon>
        <taxon>Roseovarius</taxon>
    </lineage>
</organism>
<protein>
    <submittedName>
        <fullName evidence="6">HTH-type transcriptional regulator CynR</fullName>
    </submittedName>
</protein>
<reference evidence="7" key="1">
    <citation type="submission" date="2015-07" db="EMBL/GenBank/DDBJ databases">
        <title>Draft Genome Sequence of Roseovarius tolerans EL-164, a producer of N-Acylated Alanine Methyl Esters (NAMEs).</title>
        <authorList>
            <person name="Voget S."/>
            <person name="Bruns H."/>
            <person name="Wagner-Doebler I."/>
            <person name="Schulz S."/>
            <person name="Daniel R."/>
        </authorList>
    </citation>
    <scope>NUCLEOTIDE SEQUENCE [LARGE SCALE GENOMIC DNA]</scope>
    <source>
        <strain evidence="7">EL-164</strain>
    </source>
</reference>
<dbReference type="InterPro" id="IPR000847">
    <property type="entry name" value="LysR_HTH_N"/>
</dbReference>
<name>A0A0L6CXD4_9RHOB</name>
<gene>
    <name evidence="6" type="primary">cynR_3</name>
    <name evidence="6" type="ORF">ROTO_13310</name>
</gene>
<dbReference type="PANTHER" id="PTHR30419">
    <property type="entry name" value="HTH-TYPE TRANSCRIPTIONAL REGULATOR YBHD"/>
    <property type="match status" value="1"/>
</dbReference>
<dbReference type="Pfam" id="PF00126">
    <property type="entry name" value="HTH_1"/>
    <property type="match status" value="1"/>
</dbReference>
<comment type="similarity">
    <text evidence="1">Belongs to the LysR transcriptional regulatory family.</text>
</comment>
<evidence type="ECO:0000313" key="7">
    <source>
        <dbReference type="Proteomes" id="UP000037046"/>
    </source>
</evidence>
<evidence type="ECO:0000259" key="5">
    <source>
        <dbReference type="PROSITE" id="PS50931"/>
    </source>
</evidence>
<dbReference type="InterPro" id="IPR005119">
    <property type="entry name" value="LysR_subst-bd"/>
</dbReference>
<dbReference type="Pfam" id="PF03466">
    <property type="entry name" value="LysR_substrate"/>
    <property type="match status" value="1"/>
</dbReference>
<keyword evidence="3" id="KW-0238">DNA-binding</keyword>
<dbReference type="PROSITE" id="PS50931">
    <property type="entry name" value="HTH_LYSR"/>
    <property type="match status" value="1"/>
</dbReference>
<evidence type="ECO:0000256" key="3">
    <source>
        <dbReference type="ARBA" id="ARBA00023125"/>
    </source>
</evidence>
<dbReference type="InterPro" id="IPR050950">
    <property type="entry name" value="HTH-type_LysR_regulators"/>
</dbReference>
<dbReference type="SUPFAM" id="SSF53850">
    <property type="entry name" value="Periplasmic binding protein-like II"/>
    <property type="match status" value="1"/>
</dbReference>
<dbReference type="EMBL" id="LGVV01000012">
    <property type="protein sequence ID" value="KNX42128.1"/>
    <property type="molecule type" value="Genomic_DNA"/>
</dbReference>
<dbReference type="PATRIC" id="fig|74031.6.peg.1360"/>
<keyword evidence="7" id="KW-1185">Reference proteome</keyword>
<keyword evidence="4" id="KW-0804">Transcription</keyword>
<feature type="domain" description="HTH lysR-type" evidence="5">
    <location>
        <begin position="3"/>
        <end position="61"/>
    </location>
</feature>
<comment type="caution">
    <text evidence="6">The sequence shown here is derived from an EMBL/GenBank/DDBJ whole genome shotgun (WGS) entry which is preliminary data.</text>
</comment>
<dbReference type="AlphaFoldDB" id="A0A0L6CXD4"/>
<dbReference type="SUPFAM" id="SSF46785">
    <property type="entry name" value="Winged helix' DNA-binding domain"/>
    <property type="match status" value="1"/>
</dbReference>
<dbReference type="PANTHER" id="PTHR30419:SF8">
    <property type="entry name" value="NITROGEN ASSIMILATION TRANSCRIPTIONAL ACTIVATOR-RELATED"/>
    <property type="match status" value="1"/>
</dbReference>
<dbReference type="Gene3D" id="3.40.190.10">
    <property type="entry name" value="Periplasmic binding protein-like II"/>
    <property type="match status" value="2"/>
</dbReference>
<dbReference type="InterPro" id="IPR036390">
    <property type="entry name" value="WH_DNA-bd_sf"/>
</dbReference>
<accession>A0A0L6CXD4</accession>
<dbReference type="GO" id="GO:0003700">
    <property type="term" value="F:DNA-binding transcription factor activity"/>
    <property type="evidence" value="ECO:0007669"/>
    <property type="project" value="InterPro"/>
</dbReference>
<dbReference type="GO" id="GO:0005829">
    <property type="term" value="C:cytosol"/>
    <property type="evidence" value="ECO:0007669"/>
    <property type="project" value="TreeGrafter"/>
</dbReference>
<proteinExistence type="inferred from homology"/>